<name>A0A7S3PZU9_9STRA</name>
<keyword evidence="3" id="KW-0472">Membrane</keyword>
<dbReference type="InterPro" id="IPR000742">
    <property type="entry name" value="EGF"/>
</dbReference>
<evidence type="ECO:0000256" key="1">
    <source>
        <dbReference type="PROSITE-ProRule" id="PRU00076"/>
    </source>
</evidence>
<keyword evidence="1" id="KW-1015">Disulfide bond</keyword>
<feature type="domain" description="EGF-like" evidence="4">
    <location>
        <begin position="63"/>
        <end position="103"/>
    </location>
</feature>
<keyword evidence="1" id="KW-0245">EGF-like domain</keyword>
<dbReference type="SUPFAM" id="SSF57196">
    <property type="entry name" value="EGF/Laminin"/>
    <property type="match status" value="1"/>
</dbReference>
<sequence>MSISRVGANIQSCPDGHHCQNGSQCVQNPYDETAYYCDCQESVFEARYEGLYCEHKADVFCVRKGIHQHAFCTNGGTCIEYVGIDEAHVGCDCPSQYEGTYCQFVKGTKPDGWPFTTEVPSIDRGISGSTAGIVIGSIVFCLVVIVIGLSMLFKRWSSPSYVSRDSKGRGLELGQRGKNEAVSLSLDPDGSALPSPTHSHATGKDLYLDADGGEMPYPVESKDTISPSLTNTKDSDVDVSNHDNETDEEILVTIT</sequence>
<organism evidence="5">
    <name type="scientific">Chaetoceros debilis</name>
    <dbReference type="NCBI Taxonomy" id="122233"/>
    <lineage>
        <taxon>Eukaryota</taxon>
        <taxon>Sar</taxon>
        <taxon>Stramenopiles</taxon>
        <taxon>Ochrophyta</taxon>
        <taxon>Bacillariophyta</taxon>
        <taxon>Coscinodiscophyceae</taxon>
        <taxon>Chaetocerotophycidae</taxon>
        <taxon>Chaetocerotales</taxon>
        <taxon>Chaetocerotaceae</taxon>
        <taxon>Chaetoceros</taxon>
    </lineage>
</organism>
<comment type="caution">
    <text evidence="1">Lacks conserved residue(s) required for the propagation of feature annotation.</text>
</comment>
<keyword evidence="3" id="KW-0812">Transmembrane</keyword>
<accession>A0A7S3PZU9</accession>
<reference evidence="5" key="1">
    <citation type="submission" date="2021-01" db="EMBL/GenBank/DDBJ databases">
        <authorList>
            <person name="Corre E."/>
            <person name="Pelletier E."/>
            <person name="Niang G."/>
            <person name="Scheremetjew M."/>
            <person name="Finn R."/>
            <person name="Kale V."/>
            <person name="Holt S."/>
            <person name="Cochrane G."/>
            <person name="Meng A."/>
            <person name="Brown T."/>
            <person name="Cohen L."/>
        </authorList>
    </citation>
    <scope>NUCLEOTIDE SEQUENCE</scope>
    <source>
        <strain evidence="5">MM31A-1</strain>
    </source>
</reference>
<evidence type="ECO:0000259" key="4">
    <source>
        <dbReference type="PROSITE" id="PS50026"/>
    </source>
</evidence>
<gene>
    <name evidence="5" type="ORF">CDEB00056_LOCUS5549</name>
</gene>
<keyword evidence="3" id="KW-1133">Transmembrane helix</keyword>
<dbReference type="PROSITE" id="PS00022">
    <property type="entry name" value="EGF_1"/>
    <property type="match status" value="1"/>
</dbReference>
<evidence type="ECO:0000256" key="2">
    <source>
        <dbReference type="SAM" id="MobiDB-lite"/>
    </source>
</evidence>
<dbReference type="AlphaFoldDB" id="A0A7S3PZU9"/>
<evidence type="ECO:0000313" key="5">
    <source>
        <dbReference type="EMBL" id="CAE0460708.1"/>
    </source>
</evidence>
<dbReference type="SMART" id="SM00181">
    <property type="entry name" value="EGF"/>
    <property type="match status" value="2"/>
</dbReference>
<protein>
    <recommendedName>
        <fullName evidence="4">EGF-like domain-containing protein</fullName>
    </recommendedName>
</protein>
<dbReference type="Gene3D" id="2.10.25.10">
    <property type="entry name" value="Laminin"/>
    <property type="match status" value="2"/>
</dbReference>
<dbReference type="EMBL" id="HBIO01007416">
    <property type="protein sequence ID" value="CAE0460708.1"/>
    <property type="molecule type" value="Transcribed_RNA"/>
</dbReference>
<evidence type="ECO:0000256" key="3">
    <source>
        <dbReference type="SAM" id="Phobius"/>
    </source>
</evidence>
<feature type="transmembrane region" description="Helical" evidence="3">
    <location>
        <begin position="131"/>
        <end position="153"/>
    </location>
</feature>
<proteinExistence type="predicted"/>
<feature type="domain" description="EGF-like" evidence="4">
    <location>
        <begin position="9"/>
        <end position="54"/>
    </location>
</feature>
<feature type="compositionally biased region" description="Basic and acidic residues" evidence="2">
    <location>
        <begin position="233"/>
        <end position="242"/>
    </location>
</feature>
<dbReference type="PROSITE" id="PS50026">
    <property type="entry name" value="EGF_3"/>
    <property type="match status" value="2"/>
</dbReference>
<feature type="disulfide bond" evidence="1">
    <location>
        <begin position="93"/>
        <end position="102"/>
    </location>
</feature>
<feature type="region of interest" description="Disordered" evidence="2">
    <location>
        <begin position="183"/>
        <end position="242"/>
    </location>
</feature>